<feature type="domain" description="FimV N-terminal" evidence="3">
    <location>
        <begin position="49"/>
        <end position="154"/>
    </location>
</feature>
<dbReference type="InterPro" id="IPR020012">
    <property type="entry name" value="LysM_FimV"/>
</dbReference>
<name>F6G126_RALS8</name>
<feature type="coiled-coil region" evidence="1">
    <location>
        <begin position="370"/>
        <end position="404"/>
    </location>
</feature>
<evidence type="ECO:0000256" key="2">
    <source>
        <dbReference type="SAM" id="MobiDB-lite"/>
    </source>
</evidence>
<dbReference type="NCBIfam" id="TIGR03505">
    <property type="entry name" value="FimV_core"/>
    <property type="match status" value="1"/>
</dbReference>
<dbReference type="EMBL" id="CP002819">
    <property type="protein sequence ID" value="AEG68753.1"/>
    <property type="molecule type" value="Genomic_DNA"/>
</dbReference>
<feature type="region of interest" description="Disordered" evidence="2">
    <location>
        <begin position="161"/>
        <end position="216"/>
    </location>
</feature>
<dbReference type="Gene3D" id="3.10.350.10">
    <property type="entry name" value="LysM domain"/>
    <property type="match status" value="1"/>
</dbReference>
<dbReference type="HOGENOM" id="CLU_007099_0_0_4"/>
<dbReference type="InterPro" id="IPR018392">
    <property type="entry name" value="LysM"/>
</dbReference>
<feature type="compositionally biased region" description="Low complexity" evidence="2">
    <location>
        <begin position="178"/>
        <end position="216"/>
    </location>
</feature>
<dbReference type="KEGG" id="rsn:RSPO_c01453"/>
<feature type="region of interest" description="Disordered" evidence="2">
    <location>
        <begin position="313"/>
        <end position="367"/>
    </location>
</feature>
<dbReference type="Pfam" id="PF25800">
    <property type="entry name" value="FimV_N"/>
    <property type="match status" value="1"/>
</dbReference>
<gene>
    <name evidence="4" type="primary">fimV</name>
    <name evidence="4" type="ordered locus">RSPO_c01453</name>
</gene>
<evidence type="ECO:0000313" key="4">
    <source>
        <dbReference type="EMBL" id="AEG68753.1"/>
    </source>
</evidence>
<feature type="compositionally biased region" description="Low complexity" evidence="2">
    <location>
        <begin position="832"/>
        <end position="852"/>
    </location>
</feature>
<evidence type="ECO:0000259" key="3">
    <source>
        <dbReference type="Pfam" id="PF25800"/>
    </source>
</evidence>
<protein>
    <submittedName>
        <fullName evidence="4">Type iv pilus assembly fimv-related protein</fullName>
    </submittedName>
</protein>
<dbReference type="AlphaFoldDB" id="F6G126"/>
<feature type="region of interest" description="Disordered" evidence="2">
    <location>
        <begin position="737"/>
        <end position="766"/>
    </location>
</feature>
<dbReference type="CDD" id="cd00118">
    <property type="entry name" value="LysM"/>
    <property type="match status" value="1"/>
</dbReference>
<dbReference type="PATRIC" id="fig|1031711.3.peg.1422"/>
<reference evidence="4 5" key="1">
    <citation type="journal article" date="2011" name="J. Bacteriol.">
        <title>Complete genome sequence of the plant pathogen Ralstonia solanacearum strain Po82.</title>
        <authorList>
            <person name="Xu J."/>
            <person name="Zheng H.J."/>
            <person name="Liu L."/>
            <person name="Pan Z.C."/>
            <person name="Prior P."/>
            <person name="Tang B."/>
            <person name="Xu J.S."/>
            <person name="Zhang H."/>
            <person name="Tian Q."/>
            <person name="Zhang L.Q."/>
            <person name="Feng J."/>
        </authorList>
    </citation>
    <scope>NUCLEOTIDE SEQUENCE [LARGE SCALE GENOMIC DNA]</scope>
    <source>
        <strain evidence="4 5">Po82</strain>
    </source>
</reference>
<proteinExistence type="predicted"/>
<dbReference type="InterPro" id="IPR036779">
    <property type="entry name" value="LysM_dom_sf"/>
</dbReference>
<dbReference type="Proteomes" id="UP000007953">
    <property type="component" value="Chromosome"/>
</dbReference>
<dbReference type="InterPro" id="IPR038440">
    <property type="entry name" value="FimV_C_sf"/>
</dbReference>
<feature type="region of interest" description="Disordered" evidence="2">
    <location>
        <begin position="815"/>
        <end position="852"/>
    </location>
</feature>
<keyword evidence="1" id="KW-0175">Coiled coil</keyword>
<dbReference type="InterPro" id="IPR057840">
    <property type="entry name" value="FimV_N"/>
</dbReference>
<organism evidence="4 5">
    <name type="scientific">Ralstonia solanacearum (strain Po82)</name>
    <dbReference type="NCBI Taxonomy" id="1031711"/>
    <lineage>
        <taxon>Bacteria</taxon>
        <taxon>Pseudomonadati</taxon>
        <taxon>Pseudomonadota</taxon>
        <taxon>Betaproteobacteria</taxon>
        <taxon>Burkholderiales</taxon>
        <taxon>Burkholderiaceae</taxon>
        <taxon>Ralstonia</taxon>
        <taxon>Ralstonia solanacearum species complex</taxon>
    </lineage>
</organism>
<dbReference type="InterPro" id="IPR020011">
    <property type="entry name" value="FimV_C"/>
</dbReference>
<feature type="compositionally biased region" description="Polar residues" evidence="2">
    <location>
        <begin position="324"/>
        <end position="342"/>
    </location>
</feature>
<evidence type="ECO:0000313" key="5">
    <source>
        <dbReference type="Proteomes" id="UP000007953"/>
    </source>
</evidence>
<accession>F6G126</accession>
<evidence type="ECO:0000256" key="1">
    <source>
        <dbReference type="SAM" id="Coils"/>
    </source>
</evidence>
<dbReference type="Gene3D" id="1.20.58.2200">
    <property type="match status" value="1"/>
</dbReference>
<feature type="compositionally biased region" description="Basic and acidic residues" evidence="2">
    <location>
        <begin position="343"/>
        <end position="357"/>
    </location>
</feature>
<dbReference type="NCBIfam" id="TIGR03504">
    <property type="entry name" value="FimV_Cterm"/>
    <property type="match status" value="1"/>
</dbReference>
<sequence length="980" mass="101259">MHIKKITELKVRVSQYRRRESSHRSPRWSAVAIAAASLLLIQPVAHAAGFGALHVRSSLGQPLQADIDLTGVTEEEAQNLVAKLASPDAYQRAGLTYNPIISTLRASLVRQSGGSYVVRVISAQPVAEPFVDILVDLTWASGRVSRAYTFLLDPAGSSNTPRNFAPTPVVQATTPGMADSAAAPQSQAAAPATQRAARPARPAARPQADATAADTASGGAYTVQRGDSLYDVASNAVQGQDAVSLDQMLLALYRNNPKAFIGGNINRLRTGSVLTVPSAAEAQKVPSREARREVVAQTSGFAGYRSRLATAAEANAATDTDSARQQSGSVSARVQDQATPSASERDELRLSKAERAGKAGASAAARDEELVAKERALKEMESRVAQLEKNLSEMQRLIEVKNAELAKAANGKPAAGAAPSTAAPAVTAANAPAPSASAAPAQAPAATAPAAPSSETAAAAPAAAAQAGASAPVSAASAPEAASAPVAAAPAPAAVPKKAPVVVAPQPPVEDESLFSSLLGNPMVLGLGGAAVALLGGLAVYRRRQQKPEQAHGFQDSLLSQESTVMAGANSLFGAAGGQSIDTSQHSVFGADFRIGGGNESNEVDPIAEADVYIAYGRDVQAEEILREALEQHPERQAIRLKLMEIYANRQDAHGFQTIAEEMLAQVGAASSEWAEAAAMGRKFDPANPLYLTVQGDGPHEHAAAEPVTQGHHTGAAAAAAALAGVGAAAAVESFKPTVTGETTRRGEEWTTLDPGLDPSMPSTKAPHLADLELPLESFPAPAAGEPITAPAEAAAVFQPHAEPEALSPLELPQQADFGGHAGEAFQPVSAPPLHMDLSDLSLDLNPTPPAAEAEVEVPAVEEPAPAAVAANSLPSWAMPAELPEAAPQQLDAEPQHQAAAVPQPEEPLTVMRLDTNLPHTLSAEGGIDGVRDLQIKFDLAKAYIEIGDKEGARELLQEVLDLGDPSFHAEAQALMRQIG</sequence>
<dbReference type="eggNOG" id="COG3170">
    <property type="taxonomic scope" value="Bacteria"/>
</dbReference>